<proteinExistence type="predicted"/>
<accession>A0A6G9CRS0</accession>
<gene>
    <name evidence="1" type="ORF">G9444_2501</name>
</gene>
<dbReference type="RefSeq" id="WP_166502117.1">
    <property type="nucleotide sequence ID" value="NZ_CP050124.1"/>
</dbReference>
<dbReference type="Proteomes" id="UP000502345">
    <property type="component" value="Chromosome"/>
</dbReference>
<organism evidence="1 2">
    <name type="scientific">Rhodococcus erythropolis</name>
    <name type="common">Arthrobacter picolinophilus</name>
    <dbReference type="NCBI Taxonomy" id="1833"/>
    <lineage>
        <taxon>Bacteria</taxon>
        <taxon>Bacillati</taxon>
        <taxon>Actinomycetota</taxon>
        <taxon>Actinomycetes</taxon>
        <taxon>Mycobacteriales</taxon>
        <taxon>Nocardiaceae</taxon>
        <taxon>Rhodococcus</taxon>
        <taxon>Rhodococcus erythropolis group</taxon>
    </lineage>
</organism>
<dbReference type="AlphaFoldDB" id="A0A6G9CRS0"/>
<name>A0A6G9CRS0_RHOER</name>
<evidence type="ECO:0000313" key="1">
    <source>
        <dbReference type="EMBL" id="QIP39745.1"/>
    </source>
</evidence>
<protein>
    <submittedName>
        <fullName evidence="1">Uncharacterized protein</fullName>
    </submittedName>
</protein>
<sequence length="284" mass="31117">MEGVPEAEADRLVPDGEDIIRETFEKFGAAIGVQMQVPAAMIANLGAVLQAQIDLLAELQSTGRLVPTGGMALTAEEWADVQTVSNCAIQYGNIASREAAYRLAVRFPETEPAEEAPNLAAVAQEPRRFDPADECQNDNHDPGCVCGAQHWMTTPAPAEPAEEETKAEGRDPDELAKRMALIWEGGWDEFDEKERDYLRCAAEIARAYYASSPVVPAPTETGPQTLEGPWDRIEDVPKTVGRLTDRDGDIWEWDGDNWVTPETAILPTTYINRKYAPFVAAAEG</sequence>
<evidence type="ECO:0000313" key="2">
    <source>
        <dbReference type="Proteomes" id="UP000502345"/>
    </source>
</evidence>
<reference evidence="1 2" key="1">
    <citation type="submission" date="2020-03" db="EMBL/GenBank/DDBJ databases">
        <title>Screen low temperature-resistant strains for efficient degradation of petroleum hydrocarbons under the low temperature.</title>
        <authorList>
            <person name="Wang Y."/>
            <person name="Chen J."/>
        </authorList>
    </citation>
    <scope>NUCLEOTIDE SEQUENCE [LARGE SCALE GENOMIC DNA]</scope>
    <source>
        <strain evidence="1 2">KB1</strain>
    </source>
</reference>
<dbReference type="EMBL" id="CP050124">
    <property type="protein sequence ID" value="QIP39745.1"/>
    <property type="molecule type" value="Genomic_DNA"/>
</dbReference>